<evidence type="ECO:0000256" key="1">
    <source>
        <dbReference type="SAM" id="Phobius"/>
    </source>
</evidence>
<keyword evidence="1" id="KW-1133">Transmembrane helix</keyword>
<feature type="transmembrane region" description="Helical" evidence="1">
    <location>
        <begin position="6"/>
        <end position="25"/>
    </location>
</feature>
<proteinExistence type="predicted"/>
<organism evidence="2 3">
    <name type="scientific">Alkalicella caledoniensis</name>
    <dbReference type="NCBI Taxonomy" id="2731377"/>
    <lineage>
        <taxon>Bacteria</taxon>
        <taxon>Bacillati</taxon>
        <taxon>Bacillota</taxon>
        <taxon>Clostridia</taxon>
        <taxon>Eubacteriales</taxon>
        <taxon>Proteinivoracaceae</taxon>
        <taxon>Alkalicella</taxon>
    </lineage>
</organism>
<evidence type="ECO:0000313" key="3">
    <source>
        <dbReference type="Proteomes" id="UP000516160"/>
    </source>
</evidence>
<keyword evidence="3" id="KW-1185">Reference proteome</keyword>
<dbReference type="Proteomes" id="UP000516160">
    <property type="component" value="Chromosome"/>
</dbReference>
<gene>
    <name evidence="2" type="ORF">HYG86_13695</name>
</gene>
<keyword evidence="1" id="KW-0812">Transmembrane</keyword>
<dbReference type="RefSeq" id="WP_213166148.1">
    <property type="nucleotide sequence ID" value="NZ_CP058559.1"/>
</dbReference>
<accession>A0A7G9WAM8</accession>
<feature type="transmembrane region" description="Helical" evidence="1">
    <location>
        <begin position="37"/>
        <end position="59"/>
    </location>
</feature>
<evidence type="ECO:0000313" key="2">
    <source>
        <dbReference type="EMBL" id="QNO15740.1"/>
    </source>
</evidence>
<name>A0A7G9WAM8_ALKCA</name>
<dbReference type="KEGG" id="acae:HYG86_13695"/>
<protein>
    <submittedName>
        <fullName evidence="2">Uncharacterized protein</fullName>
    </submittedName>
</protein>
<dbReference type="EMBL" id="CP058559">
    <property type="protein sequence ID" value="QNO15740.1"/>
    <property type="molecule type" value="Genomic_DNA"/>
</dbReference>
<feature type="transmembrane region" description="Helical" evidence="1">
    <location>
        <begin position="65"/>
        <end position="86"/>
    </location>
</feature>
<reference evidence="2 3" key="1">
    <citation type="submission" date="2020-07" db="EMBL/GenBank/DDBJ databases">
        <title>Alkalicella. sp. LB2 genome.</title>
        <authorList>
            <person name="Postec A."/>
            <person name="Quemeneur M."/>
        </authorList>
    </citation>
    <scope>NUCLEOTIDE SEQUENCE [LARGE SCALE GENOMIC DNA]</scope>
    <source>
        <strain evidence="2 3">LB2</strain>
    </source>
</reference>
<dbReference type="AlphaFoldDB" id="A0A7G9WAM8"/>
<sequence length="105" mass="12312">MFNYFGSLFIYIVAAVAILVTNLILHSKDNRNIYYKAFFISLLIAIVFSSFTPLIYHSIEDTFESSFFMFFIIFILPLAPLALYIITQKFLYKLLVYIKTNNILK</sequence>
<keyword evidence="1" id="KW-0472">Membrane</keyword>